<dbReference type="EMBL" id="JABFTP020000021">
    <property type="protein sequence ID" value="KAL3269248.1"/>
    <property type="molecule type" value="Genomic_DNA"/>
</dbReference>
<sequence>MDEGGKERSRGGNIGNIDNQTINLIRMQGLRIRSVGGMEYVRKRKFADTSMEEIQTYRKKQSPKAFVVMKVLKMMAKQTEEQSGSIETYTRKEMKEISLRMTRNIAGLKIQSICHWLEKHNYDHPEKMTFDVDCQTESRIPV</sequence>
<protein>
    <submittedName>
        <fullName evidence="1">Uncharacterized protein</fullName>
    </submittedName>
</protein>
<organism evidence="1 2">
    <name type="scientific">Cryptolaemus montrouzieri</name>
    <dbReference type="NCBI Taxonomy" id="559131"/>
    <lineage>
        <taxon>Eukaryota</taxon>
        <taxon>Metazoa</taxon>
        <taxon>Ecdysozoa</taxon>
        <taxon>Arthropoda</taxon>
        <taxon>Hexapoda</taxon>
        <taxon>Insecta</taxon>
        <taxon>Pterygota</taxon>
        <taxon>Neoptera</taxon>
        <taxon>Endopterygota</taxon>
        <taxon>Coleoptera</taxon>
        <taxon>Polyphaga</taxon>
        <taxon>Cucujiformia</taxon>
        <taxon>Coccinelloidea</taxon>
        <taxon>Coccinellidae</taxon>
        <taxon>Scymninae</taxon>
        <taxon>Scymnini</taxon>
        <taxon>Cryptolaemus</taxon>
    </lineage>
</organism>
<dbReference type="AlphaFoldDB" id="A0ABD2MSA0"/>
<keyword evidence="2" id="KW-1185">Reference proteome</keyword>
<accession>A0ABD2MSA0</accession>
<gene>
    <name evidence="1" type="ORF">HHI36_008328</name>
</gene>
<proteinExistence type="predicted"/>
<evidence type="ECO:0000313" key="2">
    <source>
        <dbReference type="Proteomes" id="UP001516400"/>
    </source>
</evidence>
<dbReference type="Proteomes" id="UP001516400">
    <property type="component" value="Unassembled WGS sequence"/>
</dbReference>
<name>A0ABD2MSA0_9CUCU</name>
<reference evidence="1 2" key="1">
    <citation type="journal article" date="2021" name="BMC Biol.">
        <title>Horizontally acquired antibacterial genes associated with adaptive radiation of ladybird beetles.</title>
        <authorList>
            <person name="Li H.S."/>
            <person name="Tang X.F."/>
            <person name="Huang Y.H."/>
            <person name="Xu Z.Y."/>
            <person name="Chen M.L."/>
            <person name="Du X.Y."/>
            <person name="Qiu B.Y."/>
            <person name="Chen P.T."/>
            <person name="Zhang W."/>
            <person name="Slipinski A."/>
            <person name="Escalona H.E."/>
            <person name="Waterhouse R.M."/>
            <person name="Zwick A."/>
            <person name="Pang H."/>
        </authorList>
    </citation>
    <scope>NUCLEOTIDE SEQUENCE [LARGE SCALE GENOMIC DNA]</scope>
    <source>
        <strain evidence="1">SYSU2018</strain>
    </source>
</reference>
<evidence type="ECO:0000313" key="1">
    <source>
        <dbReference type="EMBL" id="KAL3269248.1"/>
    </source>
</evidence>
<comment type="caution">
    <text evidence="1">The sequence shown here is derived from an EMBL/GenBank/DDBJ whole genome shotgun (WGS) entry which is preliminary data.</text>
</comment>